<feature type="domain" description="AB hydrolase-1" evidence="3">
    <location>
        <begin position="34"/>
        <end position="317"/>
    </location>
</feature>
<sequence>MDLFMEKQLINSRSLQYTYYAGPASNATSTADGPALLLLHGFPHTAQLWASVIPWLLTFGLRILVPDLLGYGGTSKPWDVSYFASDAMASDLAEILAAENITSVIPIGHDWGSFLAHRYYFYYPEQVEAIVVSSSYYQAPIRDPINVTEIAEERENMIGFPLGYYYEFFSTPEAASLLSGNLQSFFSAGGTENDTMKNTFGYKDGLRNWLMADKRMQLEGFAAEPGFLEDAEAQFGDTGFISPLKWYQAFVNGTHYEVEKDLPESADRVEKPLLHISGSKDALAPGILYETQEARTAIKDLTTAEVESGHFIPLEKPREMAKIISDWLESKNLLRPSSGR</sequence>
<organism evidence="4 5">
    <name type="scientific">Fusarium solani</name>
    <name type="common">Filamentous fungus</name>
    <dbReference type="NCBI Taxonomy" id="169388"/>
    <lineage>
        <taxon>Eukaryota</taxon>
        <taxon>Fungi</taxon>
        <taxon>Dikarya</taxon>
        <taxon>Ascomycota</taxon>
        <taxon>Pezizomycotina</taxon>
        <taxon>Sordariomycetes</taxon>
        <taxon>Hypocreomycetidae</taxon>
        <taxon>Hypocreales</taxon>
        <taxon>Nectriaceae</taxon>
        <taxon>Fusarium</taxon>
        <taxon>Fusarium solani species complex</taxon>
    </lineage>
</organism>
<dbReference type="Gene3D" id="3.40.50.1820">
    <property type="entry name" value="alpha/beta hydrolase"/>
    <property type="match status" value="1"/>
</dbReference>
<keyword evidence="5" id="KW-1185">Reference proteome</keyword>
<evidence type="ECO:0000313" key="4">
    <source>
        <dbReference type="EMBL" id="KAH7267960.1"/>
    </source>
</evidence>
<name>A0A9P9KSU2_FUSSL</name>
<reference evidence="4" key="1">
    <citation type="journal article" date="2021" name="Nat. Commun.">
        <title>Genetic determinants of endophytism in the Arabidopsis root mycobiome.</title>
        <authorList>
            <person name="Mesny F."/>
            <person name="Miyauchi S."/>
            <person name="Thiergart T."/>
            <person name="Pickel B."/>
            <person name="Atanasova L."/>
            <person name="Karlsson M."/>
            <person name="Huettel B."/>
            <person name="Barry K.W."/>
            <person name="Haridas S."/>
            <person name="Chen C."/>
            <person name="Bauer D."/>
            <person name="Andreopoulos W."/>
            <person name="Pangilinan J."/>
            <person name="LaButti K."/>
            <person name="Riley R."/>
            <person name="Lipzen A."/>
            <person name="Clum A."/>
            <person name="Drula E."/>
            <person name="Henrissat B."/>
            <person name="Kohler A."/>
            <person name="Grigoriev I.V."/>
            <person name="Martin F.M."/>
            <person name="Hacquard S."/>
        </authorList>
    </citation>
    <scope>NUCLEOTIDE SEQUENCE</scope>
    <source>
        <strain evidence="4">FSSC 5 MPI-SDFR-AT-0091</strain>
    </source>
</reference>
<dbReference type="InterPro" id="IPR000639">
    <property type="entry name" value="Epox_hydrolase-like"/>
</dbReference>
<gene>
    <name evidence="4" type="ORF">B0J15DRAFT_544852</name>
</gene>
<dbReference type="EMBL" id="JAGTJS010000005">
    <property type="protein sequence ID" value="KAH7267960.1"/>
    <property type="molecule type" value="Genomic_DNA"/>
</dbReference>
<comment type="similarity">
    <text evidence="2">Belongs to the AB hydrolase superfamily. Epoxide hydrolase family.</text>
</comment>
<dbReference type="SUPFAM" id="SSF53474">
    <property type="entry name" value="alpha/beta-Hydrolases"/>
    <property type="match status" value="1"/>
</dbReference>
<dbReference type="Pfam" id="PF00561">
    <property type="entry name" value="Abhydrolase_1"/>
    <property type="match status" value="1"/>
</dbReference>
<dbReference type="Proteomes" id="UP000736672">
    <property type="component" value="Unassembled WGS sequence"/>
</dbReference>
<dbReference type="AlphaFoldDB" id="A0A9P9KSU2"/>
<accession>A0A9P9KSU2</accession>
<dbReference type="PANTHER" id="PTHR43329">
    <property type="entry name" value="EPOXIDE HYDROLASE"/>
    <property type="match status" value="1"/>
</dbReference>
<protein>
    <submittedName>
        <fullName evidence="4">Alpha/Beta hydrolase protein</fullName>
    </submittedName>
</protein>
<dbReference type="InterPro" id="IPR029058">
    <property type="entry name" value="AB_hydrolase_fold"/>
</dbReference>
<evidence type="ECO:0000259" key="3">
    <source>
        <dbReference type="Pfam" id="PF00561"/>
    </source>
</evidence>
<proteinExistence type="inferred from homology"/>
<evidence type="ECO:0000313" key="5">
    <source>
        <dbReference type="Proteomes" id="UP000736672"/>
    </source>
</evidence>
<dbReference type="OrthoDB" id="408373at2759"/>
<dbReference type="InterPro" id="IPR000073">
    <property type="entry name" value="AB_hydrolase_1"/>
</dbReference>
<evidence type="ECO:0000256" key="2">
    <source>
        <dbReference type="ARBA" id="ARBA00038334"/>
    </source>
</evidence>
<comment type="caution">
    <text evidence="4">The sequence shown here is derived from an EMBL/GenBank/DDBJ whole genome shotgun (WGS) entry which is preliminary data.</text>
</comment>
<dbReference type="PRINTS" id="PR00412">
    <property type="entry name" value="EPOXHYDRLASE"/>
</dbReference>
<evidence type="ECO:0000256" key="1">
    <source>
        <dbReference type="ARBA" id="ARBA00022801"/>
    </source>
</evidence>
<dbReference type="GO" id="GO:0016787">
    <property type="term" value="F:hydrolase activity"/>
    <property type="evidence" value="ECO:0007669"/>
    <property type="project" value="UniProtKB-KW"/>
</dbReference>
<keyword evidence="1 4" id="KW-0378">Hydrolase</keyword>